<dbReference type="InterPro" id="IPR053230">
    <property type="entry name" value="Trans_reg_galc"/>
</dbReference>
<dbReference type="EMBL" id="MCFA01000001">
    <property type="protein sequence ID" value="ORY19882.1"/>
    <property type="molecule type" value="Genomic_DNA"/>
</dbReference>
<dbReference type="PANTHER" id="PTHR47654:SF5">
    <property type="entry name" value="TRANSCRIPTION FACTOR DOMAIN-CONTAINING PROTEIN"/>
    <property type="match status" value="1"/>
</dbReference>
<feature type="domain" description="Xylanolytic transcriptional activator regulatory" evidence="3">
    <location>
        <begin position="316"/>
        <end position="389"/>
    </location>
</feature>
<proteinExistence type="predicted"/>
<dbReference type="SMART" id="SM00906">
    <property type="entry name" value="Fungal_trans"/>
    <property type="match status" value="1"/>
</dbReference>
<accession>A0A1Y2ABJ8</accession>
<feature type="compositionally biased region" description="Low complexity" evidence="2">
    <location>
        <begin position="410"/>
        <end position="420"/>
    </location>
</feature>
<sequence>MSSRRPDPAYAEFNGHALRAAHARATEQNQDLVKLLKSLQKGVGETDKKRIEELLLGVSDDIADAASSVTKSPAKTRSPDFQDRGEANTGAEVGSNDDMDLLDEDLLSSEQSRATGFVGKNSEIQWFRRLHHEVARPDEAGGRYEGPYGPPGDNPEAASQRLEAMRRRQAKDPGPPSHLSNFSFYLDDEKLETVAGVDPYALPPLVVAERLFNCYMDSIQNSFPILAERIFRNQFHQYYASWQAILNLVLAIGAVYSHLTEAYWRSDERDHVIYHSRACALGLRDFSWISNPDLSQMQITGLQALYYLVIGHINRAWVIVGISVRFAYALGLHVRNEDRSASAVRKETLVRMWWGLYSLERVLSAVSGRPSVVHEIYCSVPLPLPLSTEEMDEDTIASRTRRSAFDETSSFRSESGAGSSLKGSINSPTWPSSKEPTNSGSYLLSWTRLSMITHKSVTQLYSARTVSKSWEDIQLSIVALTAELEAWAASLPSDLDFTAPNRGQPFQRERDILEMNYYGTRILITRSCVCRLDRRIQNQSQGSSAFNHRTGRACVAAAISVAGLLPNQVEPARIYQLGPWWSIIHSLMQALAILLLELSYEVAVEVGDNNPKPQDRQDIATSLRKLMDWLKAMRSSNKMAERAYSVALGLLEKVVDKVKPELSDQFADLLQLGQSSSPEPTFYHDESSKVLYHDDYGSTFSAGQTQLVNDYPLALNPYEYELANPSALYEGETSFPEIGEVGEPSHSSPPNMGAQYNILTHLFTTTHDEQNPFTYTSPFERGRDSMVRGGSVREDDDVYGVIDRRFGAVVVVLVGGYLLPAQRPALIIFCVEFMDSPPYPCGR</sequence>
<feature type="compositionally biased region" description="Polar residues" evidence="2">
    <location>
        <begin position="421"/>
        <end position="439"/>
    </location>
</feature>
<reference evidence="4 5" key="1">
    <citation type="submission" date="2016-07" db="EMBL/GenBank/DDBJ databases">
        <title>Pervasive Adenine N6-methylation of Active Genes in Fungi.</title>
        <authorList>
            <consortium name="DOE Joint Genome Institute"/>
            <person name="Mondo S.J."/>
            <person name="Dannebaum R.O."/>
            <person name="Kuo R.C."/>
            <person name="Labutti K."/>
            <person name="Haridas S."/>
            <person name="Kuo A."/>
            <person name="Salamov A."/>
            <person name="Ahrendt S.R."/>
            <person name="Lipzen A."/>
            <person name="Sullivan W."/>
            <person name="Andreopoulos W.B."/>
            <person name="Clum A."/>
            <person name="Lindquist E."/>
            <person name="Daum C."/>
            <person name="Ramamoorthy G.K."/>
            <person name="Gryganskyi A."/>
            <person name="Culley D."/>
            <person name="Magnuson J.K."/>
            <person name="James T.Y."/>
            <person name="O'Malley M.A."/>
            <person name="Stajich J.E."/>
            <person name="Spatafora J.W."/>
            <person name="Visel A."/>
            <person name="Grigoriev I.V."/>
        </authorList>
    </citation>
    <scope>NUCLEOTIDE SEQUENCE [LARGE SCALE GENOMIC DNA]</scope>
    <source>
        <strain evidence="4 5">CBS 115471</strain>
    </source>
</reference>
<dbReference type="PANTHER" id="PTHR47654">
    <property type="entry name" value="ZN(II)2CYS6 TRANSCRIPTION FACTOR (EUROFUNG)-RELATED"/>
    <property type="match status" value="1"/>
</dbReference>
<evidence type="ECO:0000259" key="3">
    <source>
        <dbReference type="SMART" id="SM00906"/>
    </source>
</evidence>
<comment type="caution">
    <text evidence="4">The sequence shown here is derived from an EMBL/GenBank/DDBJ whole genome shotgun (WGS) entry which is preliminary data.</text>
</comment>
<feature type="region of interest" description="Disordered" evidence="2">
    <location>
        <begin position="391"/>
        <end position="439"/>
    </location>
</feature>
<dbReference type="GO" id="GO:0008270">
    <property type="term" value="F:zinc ion binding"/>
    <property type="evidence" value="ECO:0007669"/>
    <property type="project" value="InterPro"/>
</dbReference>
<gene>
    <name evidence="4" type="ORF">BCR34DRAFT_582084</name>
</gene>
<dbReference type="Pfam" id="PF04082">
    <property type="entry name" value="Fungal_trans"/>
    <property type="match status" value="1"/>
</dbReference>
<organism evidence="4 5">
    <name type="scientific">Clohesyomyces aquaticus</name>
    <dbReference type="NCBI Taxonomy" id="1231657"/>
    <lineage>
        <taxon>Eukaryota</taxon>
        <taxon>Fungi</taxon>
        <taxon>Dikarya</taxon>
        <taxon>Ascomycota</taxon>
        <taxon>Pezizomycotina</taxon>
        <taxon>Dothideomycetes</taxon>
        <taxon>Pleosporomycetidae</taxon>
        <taxon>Pleosporales</taxon>
        <taxon>Lindgomycetaceae</taxon>
        <taxon>Clohesyomyces</taxon>
    </lineage>
</organism>
<evidence type="ECO:0000313" key="4">
    <source>
        <dbReference type="EMBL" id="ORY19882.1"/>
    </source>
</evidence>
<evidence type="ECO:0000313" key="5">
    <source>
        <dbReference type="Proteomes" id="UP000193144"/>
    </source>
</evidence>
<dbReference type="InterPro" id="IPR007219">
    <property type="entry name" value="XnlR_reg_dom"/>
</dbReference>
<dbReference type="GO" id="GO:0003677">
    <property type="term" value="F:DNA binding"/>
    <property type="evidence" value="ECO:0007669"/>
    <property type="project" value="InterPro"/>
</dbReference>
<dbReference type="AlphaFoldDB" id="A0A1Y2ABJ8"/>
<keyword evidence="5" id="KW-1185">Reference proteome</keyword>
<evidence type="ECO:0000256" key="1">
    <source>
        <dbReference type="ARBA" id="ARBA00023242"/>
    </source>
</evidence>
<feature type="region of interest" description="Disordered" evidence="2">
    <location>
        <begin position="137"/>
        <end position="178"/>
    </location>
</feature>
<evidence type="ECO:0000256" key="2">
    <source>
        <dbReference type="SAM" id="MobiDB-lite"/>
    </source>
</evidence>
<keyword evidence="1" id="KW-0539">Nucleus</keyword>
<feature type="region of interest" description="Disordered" evidence="2">
    <location>
        <begin position="64"/>
        <end position="98"/>
    </location>
</feature>
<name>A0A1Y2ABJ8_9PLEO</name>
<dbReference type="Proteomes" id="UP000193144">
    <property type="component" value="Unassembled WGS sequence"/>
</dbReference>
<dbReference type="CDD" id="cd12148">
    <property type="entry name" value="fungal_TF_MHR"/>
    <property type="match status" value="1"/>
</dbReference>
<feature type="compositionally biased region" description="Basic and acidic residues" evidence="2">
    <location>
        <begin position="77"/>
        <end position="86"/>
    </location>
</feature>
<dbReference type="OrthoDB" id="424974at2759"/>
<dbReference type="GO" id="GO:0006351">
    <property type="term" value="P:DNA-templated transcription"/>
    <property type="evidence" value="ECO:0007669"/>
    <property type="project" value="InterPro"/>
</dbReference>
<protein>
    <submittedName>
        <fullName evidence="4">Fungal-specific transcription factor domain-domain-containing protein</fullName>
    </submittedName>
</protein>